<dbReference type="EC" id="3.2.1.21" evidence="3"/>
<dbReference type="PANTHER" id="PTHR42715">
    <property type="entry name" value="BETA-GLUCOSIDASE"/>
    <property type="match status" value="1"/>
</dbReference>
<comment type="catalytic activity">
    <reaction evidence="1">
        <text>Hydrolysis of terminal, non-reducing beta-D-glucosyl residues with release of beta-D-glucose.</text>
        <dbReference type="EC" id="3.2.1.21"/>
    </reaction>
</comment>
<gene>
    <name evidence="7" type="ORF">M9Y10_039407</name>
</gene>
<dbReference type="Pfam" id="PF01915">
    <property type="entry name" value="Glyco_hydro_3_C"/>
    <property type="match status" value="1"/>
</dbReference>
<dbReference type="InterPro" id="IPR050288">
    <property type="entry name" value="Cellulose_deg_GH3"/>
</dbReference>
<feature type="domain" description="Glycoside hydrolase family 3 C-terminal" evidence="6">
    <location>
        <begin position="28"/>
        <end position="158"/>
    </location>
</feature>
<dbReference type="Proteomes" id="UP001470230">
    <property type="component" value="Unassembled WGS sequence"/>
</dbReference>
<proteinExistence type="inferred from homology"/>
<reference evidence="7 8" key="1">
    <citation type="submission" date="2024-04" db="EMBL/GenBank/DDBJ databases">
        <title>Tritrichomonas musculus Genome.</title>
        <authorList>
            <person name="Alves-Ferreira E."/>
            <person name="Grigg M."/>
            <person name="Lorenzi H."/>
            <person name="Galac M."/>
        </authorList>
    </citation>
    <scope>NUCLEOTIDE SEQUENCE [LARGE SCALE GENOMIC DNA]</scope>
    <source>
        <strain evidence="7 8">EAF2021</strain>
    </source>
</reference>
<dbReference type="EMBL" id="JAPFFF010000006">
    <property type="protein sequence ID" value="KAK8888340.1"/>
    <property type="molecule type" value="Genomic_DNA"/>
</dbReference>
<comment type="similarity">
    <text evidence="2">Belongs to the glycosyl hydrolase 3 family.</text>
</comment>
<sequence>MDFQFATKNGLMNMIPMLNQHRLTDEHLQNTDTDLAIYVIGRISGEGADRYNKQGDYYLMESEIKNLTLLGQRFKRFVALLNIGGVIDCKQLDTIQGIGAVLYISQCGNQIGNICSLSGKLSTTWAKYYEDYPSAKEFSYVNGNWNDEYYKECIYVGYRYFDKFNITLRYCFGYGTGYSTFSIDNVHVEADHKSITVKATVKNTGSKYNGKEAVQVYVSPPKGHLHKPFQVLVGFGKSRSYRSMSITLLCLIL</sequence>
<evidence type="ECO:0000259" key="6">
    <source>
        <dbReference type="Pfam" id="PF01915"/>
    </source>
</evidence>
<dbReference type="PANTHER" id="PTHR42715:SF10">
    <property type="entry name" value="BETA-GLUCOSIDASE"/>
    <property type="match status" value="1"/>
</dbReference>
<evidence type="ECO:0000313" key="8">
    <source>
        <dbReference type="Proteomes" id="UP001470230"/>
    </source>
</evidence>
<dbReference type="InterPro" id="IPR002772">
    <property type="entry name" value="Glyco_hydro_3_C"/>
</dbReference>
<comment type="caution">
    <text evidence="7">The sequence shown here is derived from an EMBL/GenBank/DDBJ whole genome shotgun (WGS) entry which is preliminary data.</text>
</comment>
<dbReference type="Gene3D" id="3.40.50.1700">
    <property type="entry name" value="Glycoside hydrolase family 3 C-terminal domain"/>
    <property type="match status" value="1"/>
</dbReference>
<keyword evidence="4" id="KW-0378">Hydrolase</keyword>
<keyword evidence="5" id="KW-0326">Glycosidase</keyword>
<evidence type="ECO:0000256" key="4">
    <source>
        <dbReference type="ARBA" id="ARBA00022801"/>
    </source>
</evidence>
<evidence type="ECO:0000256" key="2">
    <source>
        <dbReference type="ARBA" id="ARBA00005336"/>
    </source>
</evidence>
<evidence type="ECO:0000256" key="3">
    <source>
        <dbReference type="ARBA" id="ARBA00012744"/>
    </source>
</evidence>
<keyword evidence="8" id="KW-1185">Reference proteome</keyword>
<organism evidence="7 8">
    <name type="scientific">Tritrichomonas musculus</name>
    <dbReference type="NCBI Taxonomy" id="1915356"/>
    <lineage>
        <taxon>Eukaryota</taxon>
        <taxon>Metamonada</taxon>
        <taxon>Parabasalia</taxon>
        <taxon>Tritrichomonadida</taxon>
        <taxon>Tritrichomonadidae</taxon>
        <taxon>Tritrichomonas</taxon>
    </lineage>
</organism>
<dbReference type="SUPFAM" id="SSF52279">
    <property type="entry name" value="Beta-D-glucan exohydrolase, C-terminal domain"/>
    <property type="match status" value="1"/>
</dbReference>
<evidence type="ECO:0000313" key="7">
    <source>
        <dbReference type="EMBL" id="KAK8888340.1"/>
    </source>
</evidence>
<evidence type="ECO:0000256" key="5">
    <source>
        <dbReference type="ARBA" id="ARBA00023295"/>
    </source>
</evidence>
<dbReference type="InterPro" id="IPR013783">
    <property type="entry name" value="Ig-like_fold"/>
</dbReference>
<protein>
    <recommendedName>
        <fullName evidence="3">beta-glucosidase</fullName>
        <ecNumber evidence="3">3.2.1.21</ecNumber>
    </recommendedName>
</protein>
<evidence type="ECO:0000256" key="1">
    <source>
        <dbReference type="ARBA" id="ARBA00000448"/>
    </source>
</evidence>
<accession>A0ABR2KB61</accession>
<name>A0ABR2KB61_9EUKA</name>
<dbReference type="Gene3D" id="2.60.40.10">
    <property type="entry name" value="Immunoglobulins"/>
    <property type="match status" value="1"/>
</dbReference>
<dbReference type="InterPro" id="IPR036881">
    <property type="entry name" value="Glyco_hydro_3_C_sf"/>
</dbReference>